<dbReference type="Proteomes" id="UP000789901">
    <property type="component" value="Unassembled WGS sequence"/>
</dbReference>
<evidence type="ECO:0000259" key="3">
    <source>
        <dbReference type="PROSITE" id="PS50966"/>
    </source>
</evidence>
<proteinExistence type="predicted"/>
<dbReference type="Pfam" id="PF04434">
    <property type="entry name" value="SWIM"/>
    <property type="match status" value="1"/>
</dbReference>
<protein>
    <submittedName>
        <fullName evidence="4">23993_t:CDS:1</fullName>
    </submittedName>
</protein>
<keyword evidence="1" id="KW-0479">Metal-binding</keyword>
<evidence type="ECO:0000256" key="1">
    <source>
        <dbReference type="PROSITE-ProRule" id="PRU00325"/>
    </source>
</evidence>
<dbReference type="InterPro" id="IPR007527">
    <property type="entry name" value="Znf_SWIM"/>
</dbReference>
<keyword evidence="1" id="KW-0863">Zinc-finger</keyword>
<evidence type="ECO:0000313" key="4">
    <source>
        <dbReference type="EMBL" id="CAG8826817.1"/>
    </source>
</evidence>
<gene>
    <name evidence="4" type="ORF">GMARGA_LOCUS29228</name>
</gene>
<evidence type="ECO:0000256" key="2">
    <source>
        <dbReference type="SAM" id="Coils"/>
    </source>
</evidence>
<keyword evidence="5" id="KW-1185">Reference proteome</keyword>
<accession>A0ABN7WC63</accession>
<organism evidence="4 5">
    <name type="scientific">Gigaspora margarita</name>
    <dbReference type="NCBI Taxonomy" id="4874"/>
    <lineage>
        <taxon>Eukaryota</taxon>
        <taxon>Fungi</taxon>
        <taxon>Fungi incertae sedis</taxon>
        <taxon>Mucoromycota</taxon>
        <taxon>Glomeromycotina</taxon>
        <taxon>Glomeromycetes</taxon>
        <taxon>Diversisporales</taxon>
        <taxon>Gigasporaceae</taxon>
        <taxon>Gigaspora</taxon>
    </lineage>
</organism>
<sequence>MSGKSKVNIIDEVNYEIDEVNYEIDEVNTEIDEANFEIDESSTNNDINYEVNIKEDIQENIIIKPAHFECTCPDFKFRGMACKHIFSVCQKFYPIPSPEVIPFQEINEPEYEPEKTVDVAFEDWVSAIRKVWDKHDQEDRNQITTDDLEEIVSAGIKRKSKIAMYDKCPIPGFELRGTNYS</sequence>
<reference evidence="4 5" key="1">
    <citation type="submission" date="2021-06" db="EMBL/GenBank/DDBJ databases">
        <authorList>
            <person name="Kallberg Y."/>
            <person name="Tangrot J."/>
            <person name="Rosling A."/>
        </authorList>
    </citation>
    <scope>NUCLEOTIDE SEQUENCE [LARGE SCALE GENOMIC DNA]</scope>
    <source>
        <strain evidence="4 5">120-4 pot B 10/14</strain>
    </source>
</reference>
<keyword evidence="2" id="KW-0175">Coiled coil</keyword>
<dbReference type="PROSITE" id="PS50966">
    <property type="entry name" value="ZF_SWIM"/>
    <property type="match status" value="1"/>
</dbReference>
<comment type="caution">
    <text evidence="4">The sequence shown here is derived from an EMBL/GenBank/DDBJ whole genome shotgun (WGS) entry which is preliminary data.</text>
</comment>
<feature type="coiled-coil region" evidence="2">
    <location>
        <begin position="10"/>
        <end position="44"/>
    </location>
</feature>
<keyword evidence="1" id="KW-0862">Zinc</keyword>
<evidence type="ECO:0000313" key="5">
    <source>
        <dbReference type="Proteomes" id="UP000789901"/>
    </source>
</evidence>
<feature type="domain" description="SWIM-type" evidence="3">
    <location>
        <begin position="49"/>
        <end position="93"/>
    </location>
</feature>
<dbReference type="EMBL" id="CAJVQB010038941">
    <property type="protein sequence ID" value="CAG8826817.1"/>
    <property type="molecule type" value="Genomic_DNA"/>
</dbReference>
<name>A0ABN7WC63_GIGMA</name>
<feature type="non-terminal residue" evidence="4">
    <location>
        <position position="181"/>
    </location>
</feature>